<accession>A0ABP8IW74</accession>
<evidence type="ECO:0000256" key="1">
    <source>
        <dbReference type="SAM" id="SignalP"/>
    </source>
</evidence>
<sequence length="284" mass="32635">MIVRVFTFSNRRWLLLTPALLLSTALGLTAFTPTGAEQRAIRNESFGRGEEIRYKVHYGLLTAGEAVIEVSNEIQRINDRPCFKATVTGRTNGSVDLFMKVRDTWRSYIDTTSILPQKFFRNIEENNYRKKETIDFDHLRDVAEVESKKKGKDVKKSTHKVPDNVQDLVSGFYFLRTLDYSNRKVGEQIKVQGFFDDEVFDMTVTYKGRQNVDTKAGVIRAIRLTPRMPSNKLFRGEDAISVYLSDDRNKIPVLFEAEMFVGSVKIDMYKYSGLKSRLALVTKN</sequence>
<proteinExistence type="predicted"/>
<organism evidence="2 3">
    <name type="scientific">Hymenobacter koreensis</name>
    <dbReference type="NCBI Taxonomy" id="1084523"/>
    <lineage>
        <taxon>Bacteria</taxon>
        <taxon>Pseudomonadati</taxon>
        <taxon>Bacteroidota</taxon>
        <taxon>Cytophagia</taxon>
        <taxon>Cytophagales</taxon>
        <taxon>Hymenobacteraceae</taxon>
        <taxon>Hymenobacter</taxon>
    </lineage>
</organism>
<evidence type="ECO:0000313" key="2">
    <source>
        <dbReference type="EMBL" id="GAA4376799.1"/>
    </source>
</evidence>
<keyword evidence="1" id="KW-0732">Signal</keyword>
<dbReference type="Pfam" id="PF11306">
    <property type="entry name" value="DUF3108"/>
    <property type="match status" value="1"/>
</dbReference>
<evidence type="ECO:0000313" key="3">
    <source>
        <dbReference type="Proteomes" id="UP001500454"/>
    </source>
</evidence>
<name>A0ABP8IW74_9BACT</name>
<gene>
    <name evidence="2" type="ORF">GCM10023186_10980</name>
</gene>
<protein>
    <submittedName>
        <fullName evidence="2">DUF3108 domain-containing protein</fullName>
    </submittedName>
</protein>
<reference evidence="3" key="1">
    <citation type="journal article" date="2019" name="Int. J. Syst. Evol. Microbiol.">
        <title>The Global Catalogue of Microorganisms (GCM) 10K type strain sequencing project: providing services to taxonomists for standard genome sequencing and annotation.</title>
        <authorList>
            <consortium name="The Broad Institute Genomics Platform"/>
            <consortium name="The Broad Institute Genome Sequencing Center for Infectious Disease"/>
            <person name="Wu L."/>
            <person name="Ma J."/>
        </authorList>
    </citation>
    <scope>NUCLEOTIDE SEQUENCE [LARGE SCALE GENOMIC DNA]</scope>
    <source>
        <strain evidence="3">JCM 17924</strain>
    </source>
</reference>
<dbReference type="InterPro" id="IPR021457">
    <property type="entry name" value="DUF3108"/>
</dbReference>
<feature type="signal peptide" evidence="1">
    <location>
        <begin position="1"/>
        <end position="30"/>
    </location>
</feature>
<dbReference type="Proteomes" id="UP001500454">
    <property type="component" value="Unassembled WGS sequence"/>
</dbReference>
<keyword evidence="3" id="KW-1185">Reference proteome</keyword>
<dbReference type="EMBL" id="BAABHA010000002">
    <property type="protein sequence ID" value="GAA4376799.1"/>
    <property type="molecule type" value="Genomic_DNA"/>
</dbReference>
<feature type="chain" id="PRO_5045438042" evidence="1">
    <location>
        <begin position="31"/>
        <end position="284"/>
    </location>
</feature>
<comment type="caution">
    <text evidence="2">The sequence shown here is derived from an EMBL/GenBank/DDBJ whole genome shotgun (WGS) entry which is preliminary data.</text>
</comment>